<proteinExistence type="predicted"/>
<dbReference type="EMBL" id="JH817876">
    <property type="protein sequence ID" value="EKC30045.1"/>
    <property type="molecule type" value="Genomic_DNA"/>
</dbReference>
<keyword evidence="3" id="KW-0812">Transmembrane</keyword>
<dbReference type="InterPro" id="IPR036259">
    <property type="entry name" value="MFS_trans_sf"/>
</dbReference>
<dbReference type="Gene3D" id="1.20.1250.20">
    <property type="entry name" value="MFS general substrate transporter like domains"/>
    <property type="match status" value="4"/>
</dbReference>
<comment type="subcellular location">
    <subcellularLocation>
        <location evidence="1">Membrane</location>
        <topology evidence="1">Multi-pass membrane protein</topology>
    </subcellularLocation>
</comment>
<feature type="transmembrane region" description="Helical" evidence="3">
    <location>
        <begin position="672"/>
        <end position="693"/>
    </location>
</feature>
<feature type="transmembrane region" description="Helical" evidence="3">
    <location>
        <begin position="155"/>
        <end position="177"/>
    </location>
</feature>
<feature type="transmembrane region" description="Helical" evidence="3">
    <location>
        <begin position="95"/>
        <end position="114"/>
    </location>
</feature>
<feature type="compositionally biased region" description="Polar residues" evidence="2">
    <location>
        <begin position="1858"/>
        <end position="1877"/>
    </location>
</feature>
<feature type="transmembrane region" description="Helical" evidence="3">
    <location>
        <begin position="1363"/>
        <end position="1384"/>
    </location>
</feature>
<feature type="transmembrane region" description="Helical" evidence="3">
    <location>
        <begin position="1668"/>
        <end position="1688"/>
    </location>
</feature>
<organism evidence="5">
    <name type="scientific">Magallana gigas</name>
    <name type="common">Pacific oyster</name>
    <name type="synonym">Crassostrea gigas</name>
    <dbReference type="NCBI Taxonomy" id="29159"/>
    <lineage>
        <taxon>Eukaryota</taxon>
        <taxon>Metazoa</taxon>
        <taxon>Spiralia</taxon>
        <taxon>Lophotrochozoa</taxon>
        <taxon>Mollusca</taxon>
        <taxon>Bivalvia</taxon>
        <taxon>Autobranchia</taxon>
        <taxon>Pteriomorphia</taxon>
        <taxon>Ostreida</taxon>
        <taxon>Ostreoidea</taxon>
        <taxon>Ostreidae</taxon>
        <taxon>Magallana</taxon>
    </lineage>
</organism>
<feature type="transmembrane region" description="Helical" evidence="3">
    <location>
        <begin position="724"/>
        <end position="746"/>
    </location>
</feature>
<gene>
    <name evidence="5" type="ORF">CGI_10012342</name>
</gene>
<feature type="transmembrane region" description="Helical" evidence="3">
    <location>
        <begin position="1391"/>
        <end position="1412"/>
    </location>
</feature>
<feature type="transmembrane region" description="Helical" evidence="3">
    <location>
        <begin position="866"/>
        <end position="891"/>
    </location>
</feature>
<dbReference type="CDD" id="cd17352">
    <property type="entry name" value="MFS_MCT_SLC16"/>
    <property type="match status" value="1"/>
</dbReference>
<feature type="transmembrane region" description="Helical" evidence="3">
    <location>
        <begin position="1140"/>
        <end position="1164"/>
    </location>
</feature>
<dbReference type="GO" id="GO:0008028">
    <property type="term" value="F:monocarboxylic acid transmembrane transporter activity"/>
    <property type="evidence" value="ECO:0007669"/>
    <property type="project" value="TreeGrafter"/>
</dbReference>
<feature type="compositionally biased region" description="Basic residues" evidence="2">
    <location>
        <begin position="1821"/>
        <end position="1835"/>
    </location>
</feature>
<dbReference type="InParanoid" id="K1QMI8"/>
<dbReference type="PROSITE" id="PS50850">
    <property type="entry name" value="MFS"/>
    <property type="match status" value="1"/>
</dbReference>
<name>K1QMI8_MAGGI</name>
<dbReference type="InterPro" id="IPR020846">
    <property type="entry name" value="MFS_dom"/>
</dbReference>
<feature type="transmembrane region" description="Helical" evidence="3">
    <location>
        <begin position="1077"/>
        <end position="1100"/>
    </location>
</feature>
<feature type="transmembrane region" description="Helical" evidence="3">
    <location>
        <begin position="700"/>
        <end position="718"/>
    </location>
</feature>
<reference evidence="5" key="1">
    <citation type="journal article" date="2012" name="Nature">
        <title>The oyster genome reveals stress adaptation and complexity of shell formation.</title>
        <authorList>
            <person name="Zhang G."/>
            <person name="Fang X."/>
            <person name="Guo X."/>
            <person name="Li L."/>
            <person name="Luo R."/>
            <person name="Xu F."/>
            <person name="Yang P."/>
            <person name="Zhang L."/>
            <person name="Wang X."/>
            <person name="Qi H."/>
            <person name="Xiong Z."/>
            <person name="Que H."/>
            <person name="Xie Y."/>
            <person name="Holland P.W."/>
            <person name="Paps J."/>
            <person name="Zhu Y."/>
            <person name="Wu F."/>
            <person name="Chen Y."/>
            <person name="Wang J."/>
            <person name="Peng C."/>
            <person name="Meng J."/>
            <person name="Yang L."/>
            <person name="Liu J."/>
            <person name="Wen B."/>
            <person name="Zhang N."/>
            <person name="Huang Z."/>
            <person name="Zhu Q."/>
            <person name="Feng Y."/>
            <person name="Mount A."/>
            <person name="Hedgecock D."/>
            <person name="Xu Z."/>
            <person name="Liu Y."/>
            <person name="Domazet-Loso T."/>
            <person name="Du Y."/>
            <person name="Sun X."/>
            <person name="Zhang S."/>
            <person name="Liu B."/>
            <person name="Cheng P."/>
            <person name="Jiang X."/>
            <person name="Li J."/>
            <person name="Fan D."/>
            <person name="Wang W."/>
            <person name="Fu W."/>
            <person name="Wang T."/>
            <person name="Wang B."/>
            <person name="Zhang J."/>
            <person name="Peng Z."/>
            <person name="Li Y."/>
            <person name="Li N."/>
            <person name="Wang J."/>
            <person name="Chen M."/>
            <person name="He Y."/>
            <person name="Tan F."/>
            <person name="Song X."/>
            <person name="Zheng Q."/>
            <person name="Huang R."/>
            <person name="Yang H."/>
            <person name="Du X."/>
            <person name="Chen L."/>
            <person name="Yang M."/>
            <person name="Gaffney P.M."/>
            <person name="Wang S."/>
            <person name="Luo L."/>
            <person name="She Z."/>
            <person name="Ming Y."/>
            <person name="Huang W."/>
            <person name="Zhang S."/>
            <person name="Huang B."/>
            <person name="Zhang Y."/>
            <person name="Qu T."/>
            <person name="Ni P."/>
            <person name="Miao G."/>
            <person name="Wang J."/>
            <person name="Wang Q."/>
            <person name="Steinberg C.E."/>
            <person name="Wang H."/>
            <person name="Li N."/>
            <person name="Qian L."/>
            <person name="Zhang G."/>
            <person name="Li Y."/>
            <person name="Yang H."/>
            <person name="Liu X."/>
            <person name="Wang J."/>
            <person name="Yin Y."/>
            <person name="Wang J."/>
        </authorList>
    </citation>
    <scope>NUCLEOTIDE SEQUENCE [LARGE SCALE GENOMIC DNA]</scope>
    <source>
        <strain evidence="5">05x7-T-G4-1.051#20</strain>
    </source>
</reference>
<evidence type="ECO:0000313" key="5">
    <source>
        <dbReference type="EMBL" id="EKC30045.1"/>
    </source>
</evidence>
<feature type="domain" description="Major facilitator superfamily (MFS) profile" evidence="4">
    <location>
        <begin position="758"/>
        <end position="1166"/>
    </location>
</feature>
<feature type="region of interest" description="Disordered" evidence="2">
    <location>
        <begin position="1857"/>
        <end position="1877"/>
    </location>
</feature>
<dbReference type="InterPro" id="IPR011701">
    <property type="entry name" value="MFS"/>
</dbReference>
<feature type="compositionally biased region" description="Basic and acidic residues" evidence="2">
    <location>
        <begin position="1801"/>
        <end position="1819"/>
    </location>
</feature>
<feature type="transmembrane region" description="Helical" evidence="3">
    <location>
        <begin position="69"/>
        <end position="88"/>
    </location>
</feature>
<feature type="transmembrane region" description="Helical" evidence="3">
    <location>
        <begin position="634"/>
        <end position="652"/>
    </location>
</feature>
<feature type="transmembrane region" description="Helical" evidence="3">
    <location>
        <begin position="903"/>
        <end position="923"/>
    </location>
</feature>
<accession>K1QMI8</accession>
<feature type="transmembrane region" description="Helical" evidence="3">
    <location>
        <begin position="31"/>
        <end position="57"/>
    </location>
</feature>
<keyword evidence="3" id="KW-1133">Transmembrane helix</keyword>
<dbReference type="InterPro" id="IPR050327">
    <property type="entry name" value="Proton-linked_MCT"/>
</dbReference>
<feature type="transmembrane region" description="Helical" evidence="3">
    <location>
        <begin position="1112"/>
        <end position="1134"/>
    </location>
</feature>
<feature type="transmembrane region" description="Helical" evidence="3">
    <location>
        <begin position="183"/>
        <end position="203"/>
    </location>
</feature>
<feature type="transmembrane region" description="Helical" evidence="3">
    <location>
        <begin position="1606"/>
        <end position="1627"/>
    </location>
</feature>
<feature type="transmembrane region" description="Helical" evidence="3">
    <location>
        <begin position="416"/>
        <end position="435"/>
    </location>
</feature>
<sequence length="1963" mass="215264">MEINRGTMEKSWALGFIIKIRAKVMRDIDQGWAWVVMMAAFCTQFITGVLSYSVGVFHNALLNEFKEDLTFTSLVGSVYTRPFVSFVINKWSCRVAAITSGCCLFTGFSLSFFAPNLIVLLVTYGVIAGIGLGFSAISAVIVVGYSFEKYRGIAVGVNVAGAGLGMFAGGPFIQYLIDQYSLRGAMLVLGAFGGQAIVFGALMRPTEIEMSYKTTNEKSDSKKKRILCIIGAFVSLCASFWHGKSDTKEKATSFVDFKESRFLSGSAYLSGSFTVIVEDDKRTHLRKSRDSIMSKTPNGYSESVESLFMDRNGLPDNHYLSPIRALDNPTPGTIKKWLTRPERSSDQSLSCSGLQVQEIRLLSDEDRTYPTAHFGKKMSKCELPNSVSIGSKLDQENQENGPNVARGATFSDVDRGWAFVVLLSSSVCMFVGATLSYGTGVVHVALLEKFKKDAAFTSLIGSIFFSLLSLMGPAVSFVVNRWSCRVGTILGGFLVFTGFTSSFFVTENLTVLLLTYSCIAGSGMGFICLAPIIASGYSFEKYRGMAVGFTVMGAGFGIFGSGPLTQFLLDTYGLNGTFLILGGLGLQCVLAGALMRPSQLELKQKINLQMAKRTKHGIENSRCKMYSDLCRNKTFIMIVICGFLWNAAYAIVSVNLSNYVYSLGTNKQDAAFLWTMVGIGSTVNRLLAGLTLGPNGIDPLLLQFGFLGIVGVLGLTFPFYASVFIGQCLFSLMYGIYSGGLVVLTNPLCLELVGLQQLPLAVGFMYFIAGFGSISGPPITGLIVEALDDYSVAFYLAGLLRRLTRKKSGKCVFDCDMISTGGSWSVVVLVGAFGLQFFTAILTYGTGFIHLSLLEVYKESDATTSIVGSLFINLMSVTGLGIGLALIPCPVSVGFAFPKHSGIAMGITTAGVGMGMLASGPIMQYLLDTYGLRGTFLLSAAIASHTIPCAMLLRTPHSKIQKQDKTEERFAYFKTYLTLLKTPAYMCVLLGAILWNIAYAVIMIHLPNYVVLSGSSRKEASFLFTVIGIGTVLSRIVIGLAIGPNGLDPLLLNFGLSACMGALIVTFPLFVNLSSGPMVFASLYGIYSGGLLVFTVPLCLEIVGARRLNSAIGLWFFLIGLGSLTGPPLIGLVYDITGSFGLSYILSGFCVLLAALLTLVATFWRKLLKNVEEVSPNAEFQLKLWEGIDDLSWKSEVFKESDATTSIVGSLFINLMSATGLGIGLALLPCIVSVGFVFPKHNGIAMGITTSGVGMGMLASGPITQYLLDTYGLRGTFLLSAAIASHIIPCGMLLITPYNKNQKKEKTNERFAFLQTYLTLLKTPALMCVLIGAVLWNIAYAVIMIQLPNYVVLSGSSKKEASFVFTVIGIGTILSRITIGLAISPNGLDPLLLNFGLTACVGALIVTFPFFVKFSSGPMVFASLYGIYSGGLLVFTVPLCLEFAGVQRLSSAVGLWFFLLGMGSFAGPPLAVDRIKCYDYSSLASFARKEEAEEFCWIDFYEATNHSNVWVPENSLPHKLFPVLLIGESACVLLPIILWYWCYGRGITDDVNSIIDHVNCLTDAYSHYDRGRHLTVSENLHNHLDNYLQFLIYCLTARARGTFISFIVKWLCVIFILCGWVVGHFLIHMGFKFEIFRDKFVCLFNTDISGVQSVAICTIPTSTYFRAVWFINMAVTIALIIATIGYVIDSCRSKLYEKSFLYNSVPGCMDRRLAMCVKKFFASQHVSLLAKFCEMNSHLLYDVGKSKTLSRKYALLEGISPGRESVVDRHYPVIQPYQLDEFVIQSELHYLNVQPKTTKHGYSDNKLKETNDNKSDPKPKFFNKRKRKVKPKTSRRNGQLRYMPPHILNRTLHKFGSESPSSFRGQNESPITHRSNQTQLTLEDLEFKTSTPEKGTLSRQSFFLPSLESSRVQNKHFRPAYPSNVIQPSQPASTRTRELDPYAYRLYTSILRKKAENIAQWKP</sequence>
<feature type="transmembrane region" description="Helical" evidence="3">
    <location>
        <begin position="935"/>
        <end position="953"/>
    </location>
</feature>
<feature type="transmembrane region" description="Helical" evidence="3">
    <location>
        <begin position="984"/>
        <end position="1002"/>
    </location>
</feature>
<feature type="transmembrane region" description="Helical" evidence="3">
    <location>
        <begin position="1050"/>
        <end position="1071"/>
    </location>
</feature>
<dbReference type="PANTHER" id="PTHR11360:SF284">
    <property type="entry name" value="EG:103B4.3 PROTEIN-RELATED"/>
    <property type="match status" value="1"/>
</dbReference>
<feature type="transmembrane region" description="Helical" evidence="3">
    <location>
        <begin position="120"/>
        <end position="143"/>
    </location>
</feature>
<evidence type="ECO:0000256" key="2">
    <source>
        <dbReference type="SAM" id="MobiDB-lite"/>
    </source>
</evidence>
<feature type="transmembrane region" description="Helical" evidence="3">
    <location>
        <begin position="1317"/>
        <end position="1343"/>
    </location>
</feature>
<dbReference type="SUPFAM" id="SSF103473">
    <property type="entry name" value="MFS general substrate transporter"/>
    <property type="match status" value="4"/>
</dbReference>
<feature type="transmembrane region" description="Helical" evidence="3">
    <location>
        <begin position="576"/>
        <end position="595"/>
    </location>
</feature>
<feature type="region of interest" description="Disordered" evidence="2">
    <location>
        <begin position="1797"/>
        <end position="1839"/>
    </location>
</feature>
<dbReference type="Pfam" id="PF07690">
    <property type="entry name" value="MFS_1"/>
    <property type="match status" value="4"/>
</dbReference>
<feature type="transmembrane region" description="Helical" evidence="3">
    <location>
        <begin position="1520"/>
        <end position="1542"/>
    </location>
</feature>
<feature type="transmembrane region" description="Helical" evidence="3">
    <location>
        <begin position="546"/>
        <end position="564"/>
    </location>
</feature>
<feature type="transmembrane region" description="Helical" evidence="3">
    <location>
        <begin position="758"/>
        <end position="776"/>
    </location>
</feature>
<feature type="transmembrane region" description="Helical" evidence="3">
    <location>
        <begin position="511"/>
        <end position="534"/>
    </location>
</feature>
<dbReference type="HOGENOM" id="CLU_234569_0_0_1"/>
<feature type="transmembrane region" description="Helical" evidence="3">
    <location>
        <begin position="486"/>
        <end position="505"/>
    </location>
</feature>
<evidence type="ECO:0000256" key="3">
    <source>
        <dbReference type="SAM" id="Phobius"/>
    </source>
</evidence>
<evidence type="ECO:0000259" key="4">
    <source>
        <dbReference type="PROSITE" id="PS50850"/>
    </source>
</evidence>
<feature type="transmembrane region" description="Helical" evidence="3">
    <location>
        <begin position="1022"/>
        <end position="1043"/>
    </location>
</feature>
<feature type="transmembrane region" description="Helical" evidence="3">
    <location>
        <begin position="1211"/>
        <end position="1238"/>
    </location>
</feature>
<keyword evidence="3" id="KW-0472">Membrane</keyword>
<feature type="transmembrane region" description="Helical" evidence="3">
    <location>
        <begin position="1277"/>
        <end position="1296"/>
    </location>
</feature>
<feature type="transmembrane region" description="Helical" evidence="3">
    <location>
        <begin position="1418"/>
        <end position="1441"/>
    </location>
</feature>
<feature type="transmembrane region" description="Helical" evidence="3">
    <location>
        <begin position="821"/>
        <end position="846"/>
    </location>
</feature>
<feature type="transmembrane region" description="Helical" evidence="3">
    <location>
        <begin position="455"/>
        <end position="479"/>
    </location>
</feature>
<protein>
    <submittedName>
        <fullName evidence="5">Monocarboxylate transporter 12</fullName>
    </submittedName>
</protein>
<evidence type="ECO:0000256" key="1">
    <source>
        <dbReference type="ARBA" id="ARBA00004141"/>
    </source>
</evidence>
<dbReference type="GO" id="GO:0016020">
    <property type="term" value="C:membrane"/>
    <property type="evidence" value="ECO:0007669"/>
    <property type="project" value="UniProtKB-SubCell"/>
</dbReference>
<dbReference type="PANTHER" id="PTHR11360">
    <property type="entry name" value="MONOCARBOXYLATE TRANSPORTER"/>
    <property type="match status" value="1"/>
</dbReference>
<feature type="transmembrane region" description="Helical" evidence="3">
    <location>
        <begin position="1453"/>
        <end position="1472"/>
    </location>
</feature>